<dbReference type="AlphaFoldDB" id="A0AAW1IMQ5"/>
<feature type="compositionally biased region" description="Basic and acidic residues" evidence="1">
    <location>
        <begin position="80"/>
        <end position="96"/>
    </location>
</feature>
<proteinExistence type="predicted"/>
<evidence type="ECO:0000313" key="2">
    <source>
        <dbReference type="EMBL" id="KAK9690688.1"/>
    </source>
</evidence>
<dbReference type="PANTHER" id="PTHR33346">
    <property type="entry name" value="DEHYDRIN XERO 2-RELATED"/>
    <property type="match status" value="1"/>
</dbReference>
<name>A0AAW1IMQ5_SAPOF</name>
<accession>A0AAW1IMQ5</accession>
<feature type="compositionally biased region" description="Basic and acidic residues" evidence="1">
    <location>
        <begin position="206"/>
        <end position="217"/>
    </location>
</feature>
<dbReference type="GO" id="GO:0005829">
    <property type="term" value="C:cytosol"/>
    <property type="evidence" value="ECO:0007669"/>
    <property type="project" value="TreeGrafter"/>
</dbReference>
<protein>
    <recommendedName>
        <fullName evidence="4">Dehydrin</fullName>
    </recommendedName>
</protein>
<dbReference type="GO" id="GO:0016020">
    <property type="term" value="C:membrane"/>
    <property type="evidence" value="ECO:0007669"/>
    <property type="project" value="TreeGrafter"/>
</dbReference>
<dbReference type="Pfam" id="PF00257">
    <property type="entry name" value="Dehydrin"/>
    <property type="match status" value="1"/>
</dbReference>
<dbReference type="GO" id="GO:0009737">
    <property type="term" value="P:response to abscisic acid"/>
    <property type="evidence" value="ECO:0007669"/>
    <property type="project" value="TreeGrafter"/>
</dbReference>
<feature type="compositionally biased region" description="Basic and acidic residues" evidence="1">
    <location>
        <begin position="27"/>
        <end position="52"/>
    </location>
</feature>
<dbReference type="GO" id="GO:0009414">
    <property type="term" value="P:response to water deprivation"/>
    <property type="evidence" value="ECO:0007669"/>
    <property type="project" value="TreeGrafter"/>
</dbReference>
<dbReference type="PANTHER" id="PTHR33346:SF2">
    <property type="entry name" value="DEHYDRIN ERD14"/>
    <property type="match status" value="1"/>
</dbReference>
<comment type="caution">
    <text evidence="2">The sequence shown here is derived from an EMBL/GenBank/DDBJ whole genome shotgun (WGS) entry which is preliminary data.</text>
</comment>
<organism evidence="2 3">
    <name type="scientific">Saponaria officinalis</name>
    <name type="common">Common soapwort</name>
    <name type="synonym">Lychnis saponaria</name>
    <dbReference type="NCBI Taxonomy" id="3572"/>
    <lineage>
        <taxon>Eukaryota</taxon>
        <taxon>Viridiplantae</taxon>
        <taxon>Streptophyta</taxon>
        <taxon>Embryophyta</taxon>
        <taxon>Tracheophyta</taxon>
        <taxon>Spermatophyta</taxon>
        <taxon>Magnoliopsida</taxon>
        <taxon>eudicotyledons</taxon>
        <taxon>Gunneridae</taxon>
        <taxon>Pentapetalae</taxon>
        <taxon>Caryophyllales</taxon>
        <taxon>Caryophyllaceae</taxon>
        <taxon>Caryophylleae</taxon>
        <taxon>Saponaria</taxon>
    </lineage>
</organism>
<gene>
    <name evidence="2" type="ORF">RND81_09G147200</name>
</gene>
<feature type="region of interest" description="Disordered" evidence="1">
    <location>
        <begin position="117"/>
        <end position="217"/>
    </location>
</feature>
<dbReference type="EMBL" id="JBDFQZ010000009">
    <property type="protein sequence ID" value="KAK9690688.1"/>
    <property type="molecule type" value="Genomic_DNA"/>
</dbReference>
<evidence type="ECO:0008006" key="4">
    <source>
        <dbReference type="Google" id="ProtNLM"/>
    </source>
</evidence>
<keyword evidence="3" id="KW-1185">Reference proteome</keyword>
<dbReference type="Proteomes" id="UP001443914">
    <property type="component" value="Unassembled WGS sequence"/>
</dbReference>
<evidence type="ECO:0000256" key="1">
    <source>
        <dbReference type="SAM" id="MobiDB-lite"/>
    </source>
</evidence>
<reference evidence="2" key="1">
    <citation type="submission" date="2024-03" db="EMBL/GenBank/DDBJ databases">
        <title>WGS assembly of Saponaria officinalis var. Norfolk2.</title>
        <authorList>
            <person name="Jenkins J."/>
            <person name="Shu S."/>
            <person name="Grimwood J."/>
            <person name="Barry K."/>
            <person name="Goodstein D."/>
            <person name="Schmutz J."/>
            <person name="Leebens-Mack J."/>
            <person name="Osbourn A."/>
        </authorList>
    </citation>
    <scope>NUCLEOTIDE SEQUENCE [LARGE SCALE GENOMIC DNA]</scope>
    <source>
        <strain evidence="2">JIC</strain>
    </source>
</reference>
<feature type="region of interest" description="Disordered" evidence="1">
    <location>
        <begin position="1"/>
        <end position="100"/>
    </location>
</feature>
<dbReference type="InterPro" id="IPR000167">
    <property type="entry name" value="Dehydrin"/>
</dbReference>
<sequence length="217" mass="23699">MSNSKSASSQSDNIEAPAQDRGLFDCFGKKEEKEDVPMAEAEHKPSLMEKLHRSNSSSSSSSEEEVEEDGMKIRRRKKKGLTDKIKAKLPGHKNEGAPEEIQAVEKKGILEKIKDKIPNHHKDDTTIAPALVPTPPHCQPQEYSGEIPGEHHKNESVFAPHPAPGHVVTPTPPHCQPGGQSGVGHEASDQEKKGIIGKIMDMFPGGHKDGDEPKKDH</sequence>
<dbReference type="GO" id="GO:0009631">
    <property type="term" value="P:cold acclimation"/>
    <property type="evidence" value="ECO:0007669"/>
    <property type="project" value="TreeGrafter"/>
</dbReference>
<feature type="compositionally biased region" description="Low complexity" evidence="1">
    <location>
        <begin position="1"/>
        <end position="11"/>
    </location>
</feature>
<evidence type="ECO:0000313" key="3">
    <source>
        <dbReference type="Proteomes" id="UP001443914"/>
    </source>
</evidence>